<keyword evidence="2" id="KW-1185">Reference proteome</keyword>
<evidence type="ECO:0000313" key="1">
    <source>
        <dbReference type="EMBL" id="THC88858.1"/>
    </source>
</evidence>
<gene>
    <name evidence="1" type="ORF">EYZ11_011689</name>
</gene>
<organism evidence="1 2">
    <name type="scientific">Aspergillus tanneri</name>
    <dbReference type="NCBI Taxonomy" id="1220188"/>
    <lineage>
        <taxon>Eukaryota</taxon>
        <taxon>Fungi</taxon>
        <taxon>Dikarya</taxon>
        <taxon>Ascomycota</taxon>
        <taxon>Pezizomycotina</taxon>
        <taxon>Eurotiomycetes</taxon>
        <taxon>Eurotiomycetidae</taxon>
        <taxon>Eurotiales</taxon>
        <taxon>Aspergillaceae</taxon>
        <taxon>Aspergillus</taxon>
        <taxon>Aspergillus subgen. Circumdati</taxon>
    </lineage>
</organism>
<dbReference type="Proteomes" id="UP000308092">
    <property type="component" value="Unassembled WGS sequence"/>
</dbReference>
<dbReference type="AlphaFoldDB" id="A0A4S3J4B0"/>
<accession>A0A4S3J4B0</accession>
<proteinExistence type="predicted"/>
<dbReference type="EMBL" id="SOSA01000753">
    <property type="protein sequence ID" value="THC88858.1"/>
    <property type="molecule type" value="Genomic_DNA"/>
</dbReference>
<reference evidence="1 2" key="1">
    <citation type="submission" date="2019-03" db="EMBL/GenBank/DDBJ databases">
        <title>The genome sequence of a newly discovered highly antifungal drug resistant Aspergillus species, Aspergillus tanneri NIH 1004.</title>
        <authorList>
            <person name="Mounaud S."/>
            <person name="Singh I."/>
            <person name="Joardar V."/>
            <person name="Pakala S."/>
            <person name="Pakala S."/>
            <person name="Venepally P."/>
            <person name="Hoover J."/>
            <person name="Nierman W."/>
            <person name="Chung J."/>
            <person name="Losada L."/>
        </authorList>
    </citation>
    <scope>NUCLEOTIDE SEQUENCE [LARGE SCALE GENOMIC DNA]</scope>
    <source>
        <strain evidence="1 2">NIH1004</strain>
    </source>
</reference>
<protein>
    <submittedName>
        <fullName evidence="1">Uncharacterized protein</fullName>
    </submittedName>
</protein>
<dbReference type="VEuPathDB" id="FungiDB:EYZ11_011689"/>
<comment type="caution">
    <text evidence="1">The sequence shown here is derived from an EMBL/GenBank/DDBJ whole genome shotgun (WGS) entry which is preliminary data.</text>
</comment>
<sequence length="46" mass="5337">MYRSVGECFSGHVTEKKSLGLYEKHNLHLSEAWQRSAFFKTTTLDC</sequence>
<name>A0A4S3J4B0_9EURO</name>
<evidence type="ECO:0000313" key="2">
    <source>
        <dbReference type="Proteomes" id="UP000308092"/>
    </source>
</evidence>